<gene>
    <name evidence="2" type="ORF">HNR00_003917</name>
</gene>
<keyword evidence="1" id="KW-1133">Transmembrane helix</keyword>
<reference evidence="2 3" key="1">
    <citation type="submission" date="2020-08" db="EMBL/GenBank/DDBJ databases">
        <title>Genomic Encyclopedia of Type Strains, Phase IV (KMG-IV): sequencing the most valuable type-strain genomes for metagenomic binning, comparative biology and taxonomic classification.</title>
        <authorList>
            <person name="Goeker M."/>
        </authorList>
    </citation>
    <scope>NUCLEOTIDE SEQUENCE [LARGE SCALE GENOMIC DNA]</scope>
    <source>
        <strain evidence="2 3">DSM 2163</strain>
    </source>
</reference>
<keyword evidence="3" id="KW-1185">Reference proteome</keyword>
<feature type="transmembrane region" description="Helical" evidence="1">
    <location>
        <begin position="6"/>
        <end position="24"/>
    </location>
</feature>
<organism evidence="2 3">
    <name type="scientific">Methylorubrum rhodinum</name>
    <dbReference type="NCBI Taxonomy" id="29428"/>
    <lineage>
        <taxon>Bacteria</taxon>
        <taxon>Pseudomonadati</taxon>
        <taxon>Pseudomonadota</taxon>
        <taxon>Alphaproteobacteria</taxon>
        <taxon>Hyphomicrobiales</taxon>
        <taxon>Methylobacteriaceae</taxon>
        <taxon>Methylorubrum</taxon>
    </lineage>
</organism>
<dbReference type="RefSeq" id="WP_281383332.1">
    <property type="nucleotide sequence ID" value="NZ_JACHOP010000020.1"/>
</dbReference>
<evidence type="ECO:0000256" key="1">
    <source>
        <dbReference type="SAM" id="Phobius"/>
    </source>
</evidence>
<protein>
    <submittedName>
        <fullName evidence="2">Uncharacterized protein</fullName>
    </submittedName>
</protein>
<keyword evidence="1" id="KW-0472">Membrane</keyword>
<accession>A0A840ZQ49</accession>
<sequence>MDSLALAVMASAAFFSGFVVLVGWRWNFVSGLRPAVGPAQE</sequence>
<comment type="caution">
    <text evidence="2">The sequence shown here is derived from an EMBL/GenBank/DDBJ whole genome shotgun (WGS) entry which is preliminary data.</text>
</comment>
<evidence type="ECO:0000313" key="2">
    <source>
        <dbReference type="EMBL" id="MBB5759188.1"/>
    </source>
</evidence>
<name>A0A840ZQ49_9HYPH</name>
<evidence type="ECO:0000313" key="3">
    <source>
        <dbReference type="Proteomes" id="UP000583454"/>
    </source>
</evidence>
<dbReference type="AlphaFoldDB" id="A0A840ZQ49"/>
<proteinExistence type="predicted"/>
<dbReference type="EMBL" id="JACHOP010000020">
    <property type="protein sequence ID" value="MBB5759188.1"/>
    <property type="molecule type" value="Genomic_DNA"/>
</dbReference>
<dbReference type="Proteomes" id="UP000583454">
    <property type="component" value="Unassembled WGS sequence"/>
</dbReference>
<keyword evidence="1" id="KW-0812">Transmembrane</keyword>